<keyword evidence="1" id="KW-0479">Metal-binding</keyword>
<protein>
    <recommendedName>
        <fullName evidence="3">Blue (type 1) copper domain-containing protein</fullName>
    </recommendedName>
</protein>
<dbReference type="GO" id="GO:0009055">
    <property type="term" value="F:electron transfer activity"/>
    <property type="evidence" value="ECO:0007669"/>
    <property type="project" value="InterPro"/>
</dbReference>
<dbReference type="AlphaFoldDB" id="A0A8T4LG29"/>
<dbReference type="InterPro" id="IPR000923">
    <property type="entry name" value="BlueCu_1"/>
</dbReference>
<evidence type="ECO:0000256" key="2">
    <source>
        <dbReference type="ARBA" id="ARBA00023008"/>
    </source>
</evidence>
<dbReference type="EMBL" id="JAGVWC010000010">
    <property type="protein sequence ID" value="MBS3061846.1"/>
    <property type="molecule type" value="Genomic_DNA"/>
</dbReference>
<comment type="caution">
    <text evidence="4">The sequence shown here is derived from an EMBL/GenBank/DDBJ whole genome shotgun (WGS) entry which is preliminary data.</text>
</comment>
<proteinExistence type="predicted"/>
<evidence type="ECO:0000256" key="1">
    <source>
        <dbReference type="ARBA" id="ARBA00022723"/>
    </source>
</evidence>
<name>A0A8T4LG29_9ARCH</name>
<dbReference type="GO" id="GO:0005507">
    <property type="term" value="F:copper ion binding"/>
    <property type="evidence" value="ECO:0007669"/>
    <property type="project" value="InterPro"/>
</dbReference>
<dbReference type="Pfam" id="PF00127">
    <property type="entry name" value="Copper-bind"/>
    <property type="match status" value="1"/>
</dbReference>
<organism evidence="4 5">
    <name type="scientific">Candidatus Iainarchaeum sp</name>
    <dbReference type="NCBI Taxonomy" id="3101447"/>
    <lineage>
        <taxon>Archaea</taxon>
        <taxon>Candidatus Iainarchaeota</taxon>
        <taxon>Candidatus Iainarchaeia</taxon>
        <taxon>Candidatus Iainarchaeales</taxon>
        <taxon>Candidatus Iainarchaeaceae</taxon>
        <taxon>Candidatus Iainarchaeum</taxon>
    </lineage>
</organism>
<reference evidence="4" key="2">
    <citation type="submission" date="2021-05" db="EMBL/GenBank/DDBJ databases">
        <title>Protein family content uncovers lineage relationships and bacterial pathway maintenance mechanisms in DPANN archaea.</title>
        <authorList>
            <person name="Castelle C.J."/>
            <person name="Meheust R."/>
            <person name="Jaffe A.L."/>
            <person name="Seitz K."/>
            <person name="Gong X."/>
            <person name="Baker B.J."/>
            <person name="Banfield J.F."/>
        </authorList>
    </citation>
    <scope>NUCLEOTIDE SEQUENCE</scope>
    <source>
        <strain evidence="4">RIFCSPLOWO2_01_FULL_AR10_48_17</strain>
    </source>
</reference>
<accession>A0A8T4LG29</accession>
<keyword evidence="2" id="KW-0186">Copper</keyword>
<dbReference type="Proteomes" id="UP000675968">
    <property type="component" value="Unassembled WGS sequence"/>
</dbReference>
<feature type="domain" description="Blue (type 1) copper" evidence="3">
    <location>
        <begin position="52"/>
        <end position="152"/>
    </location>
</feature>
<dbReference type="Gene3D" id="2.60.40.420">
    <property type="entry name" value="Cupredoxins - blue copper proteins"/>
    <property type="match status" value="1"/>
</dbReference>
<gene>
    <name evidence="4" type="ORF">J4215_04670</name>
</gene>
<dbReference type="InterPro" id="IPR008972">
    <property type="entry name" value="Cupredoxin"/>
</dbReference>
<evidence type="ECO:0000313" key="5">
    <source>
        <dbReference type="Proteomes" id="UP000675968"/>
    </source>
</evidence>
<sequence>MIYNVSFLFITNLLFYGGCNEQHDSFFAFGACRSPDSNPPNNPGQNPPTANVTVRITAQGYEPQNVSIPIGGTVTWVNETDTPNWPATARHPTHTEYPGSGIEKCGSPEALTIFDACRGLAKGERYSFMFNDAGEWSYHEHLGVKMFGKITVTS</sequence>
<evidence type="ECO:0000259" key="3">
    <source>
        <dbReference type="Pfam" id="PF00127"/>
    </source>
</evidence>
<evidence type="ECO:0000313" key="4">
    <source>
        <dbReference type="EMBL" id="MBS3061846.1"/>
    </source>
</evidence>
<reference evidence="4" key="1">
    <citation type="submission" date="2021-03" db="EMBL/GenBank/DDBJ databases">
        <authorList>
            <person name="Jaffe A."/>
        </authorList>
    </citation>
    <scope>NUCLEOTIDE SEQUENCE</scope>
    <source>
        <strain evidence="4">RIFCSPLOWO2_01_FULL_AR10_48_17</strain>
    </source>
</reference>
<dbReference type="SUPFAM" id="SSF49503">
    <property type="entry name" value="Cupredoxins"/>
    <property type="match status" value="1"/>
</dbReference>